<protein>
    <submittedName>
        <fullName evidence="1">Uncharacterized protein</fullName>
    </submittedName>
</protein>
<evidence type="ECO:0000313" key="2">
    <source>
        <dbReference type="Proteomes" id="UP000821845"/>
    </source>
</evidence>
<keyword evidence="2" id="KW-1185">Reference proteome</keyword>
<gene>
    <name evidence="1" type="ORF">HPB50_018569</name>
</gene>
<reference evidence="1" key="1">
    <citation type="submission" date="2020-05" db="EMBL/GenBank/DDBJ databases">
        <title>Large-scale comparative analyses of tick genomes elucidate their genetic diversity and vector capacities.</title>
        <authorList>
            <person name="Jia N."/>
            <person name="Wang J."/>
            <person name="Shi W."/>
            <person name="Du L."/>
            <person name="Sun Y."/>
            <person name="Zhan W."/>
            <person name="Jiang J."/>
            <person name="Wang Q."/>
            <person name="Zhang B."/>
            <person name="Ji P."/>
            <person name="Sakyi L.B."/>
            <person name="Cui X."/>
            <person name="Yuan T."/>
            <person name="Jiang B."/>
            <person name="Yang W."/>
            <person name="Lam T.T.-Y."/>
            <person name="Chang Q."/>
            <person name="Ding S."/>
            <person name="Wang X."/>
            <person name="Zhu J."/>
            <person name="Ruan X."/>
            <person name="Zhao L."/>
            <person name="Wei J."/>
            <person name="Que T."/>
            <person name="Du C."/>
            <person name="Cheng J."/>
            <person name="Dai P."/>
            <person name="Han X."/>
            <person name="Huang E."/>
            <person name="Gao Y."/>
            <person name="Liu J."/>
            <person name="Shao H."/>
            <person name="Ye R."/>
            <person name="Li L."/>
            <person name="Wei W."/>
            <person name="Wang X."/>
            <person name="Wang C."/>
            <person name="Yang T."/>
            <person name="Huo Q."/>
            <person name="Li W."/>
            <person name="Guo W."/>
            <person name="Chen H."/>
            <person name="Zhou L."/>
            <person name="Ni X."/>
            <person name="Tian J."/>
            <person name="Zhou Y."/>
            <person name="Sheng Y."/>
            <person name="Liu T."/>
            <person name="Pan Y."/>
            <person name="Xia L."/>
            <person name="Li J."/>
            <person name="Zhao F."/>
            <person name="Cao W."/>
        </authorList>
    </citation>
    <scope>NUCLEOTIDE SEQUENCE</scope>
    <source>
        <strain evidence="1">Hyas-2018</strain>
    </source>
</reference>
<proteinExistence type="predicted"/>
<dbReference type="EMBL" id="CM023482">
    <property type="protein sequence ID" value="KAH6939484.1"/>
    <property type="molecule type" value="Genomic_DNA"/>
</dbReference>
<organism evidence="1 2">
    <name type="scientific">Hyalomma asiaticum</name>
    <name type="common">Tick</name>
    <dbReference type="NCBI Taxonomy" id="266040"/>
    <lineage>
        <taxon>Eukaryota</taxon>
        <taxon>Metazoa</taxon>
        <taxon>Ecdysozoa</taxon>
        <taxon>Arthropoda</taxon>
        <taxon>Chelicerata</taxon>
        <taxon>Arachnida</taxon>
        <taxon>Acari</taxon>
        <taxon>Parasitiformes</taxon>
        <taxon>Ixodida</taxon>
        <taxon>Ixodoidea</taxon>
        <taxon>Ixodidae</taxon>
        <taxon>Hyalomminae</taxon>
        <taxon>Hyalomma</taxon>
    </lineage>
</organism>
<sequence length="112" mass="11751">MEGEIGAEGRRRRHGDGEREGTTLSAPRTSDSGSRGGARPSVAPWTMTSFLAGSRGLCDVEVTGPLQLKVGSAGDLQRVIAVRRLANCRRVASTTPLCWAGVIGERGGNAME</sequence>
<comment type="caution">
    <text evidence="1">The sequence shown here is derived from an EMBL/GenBank/DDBJ whole genome shotgun (WGS) entry which is preliminary data.</text>
</comment>
<dbReference type="Proteomes" id="UP000821845">
    <property type="component" value="Chromosome 2"/>
</dbReference>
<accession>A0ACB7T0G1</accession>
<evidence type="ECO:0000313" key="1">
    <source>
        <dbReference type="EMBL" id="KAH6939484.1"/>
    </source>
</evidence>
<name>A0ACB7T0G1_HYAAI</name>